<feature type="compositionally biased region" description="Basic and acidic residues" evidence="1">
    <location>
        <begin position="608"/>
        <end position="619"/>
    </location>
</feature>
<feature type="compositionally biased region" description="Low complexity" evidence="1">
    <location>
        <begin position="1046"/>
        <end position="1058"/>
    </location>
</feature>
<keyword evidence="2" id="KW-0812">Transmembrane</keyword>
<feature type="compositionally biased region" description="Low complexity" evidence="1">
    <location>
        <begin position="705"/>
        <end position="719"/>
    </location>
</feature>
<sequence length="1166" mass="125063">MAHCTRATASPRLTPSGTAVAAVASSRPGADACRRRCQQQPLRHAAHLRNHVRRLFLTLQLVWLLTHVGHRHHTARAVQYASSLVFQTSDYANDTCLVAGIVSIDKVNVTACPYYPLWAALVDAGAADPQRSADAVASQSWYTLTGARTALNYYFYQLLNDDTLFLMMSGCSIQVTIDTSVPPSYATNAFQRYVDSYALTMSATGSDGTVTGSDGGGGSSGSSGSGSGAVFTNISLPTAYFLWNQPRLHCLYNAPALMSYMVDHANSRASASSSSSSASPSTNNASVYPTCAAHMPSPADLTSDVDVDDAITMSSMQLASSVILKVFSFDTWYQLTQSPVPPTIVAGRPSAATAAFTASFDPDDAESYPLGPDPAKVCSAPALYTISLNPLLARASAWSLGSAADWLQSSVTLTHNYPSARVVAVVAQCSGVPLAFSVTVSFTNPSPYAGSGQHSSTSIIYFLFLVCYAILLVAFLAMIVPCRKRRQRPLDGGGAALAADSSATATAAAAAAAAATAASEDAAEDVELQERQPAQRGSTSARRSRRCTPSTTAGSSHVATAHDEPLHGERDSSTSDGTGAPQQQQQAMSAATAAAAAAAAAAKAKATQARESRSHRDGDDSPPDSSSLYSVHSNTSHTRSSASSPTCSSSSEEEEEVNNGDEAGAGRRRRRRGAAGGDAPYDGEGRHMRRSRDGASGRRRVATDASSSSSSSSSSASGSVDEERAAARRRRRARSRRHRAHHSGDEEEESISSTDTADADDSERERRRRHRRRRHRGRDGGGSPKRSASRRVEARSGGGVMTAARWLQHAVSRATAALRHRVLEPQRRWWAARHILVMYAPIQWLVLVLLALKCLLCVLFAALYSLLAGLLLAPSSLSSSLPLVCVIFDVAAQTLLIPLEMLVALGWGLAYTTPLMTNHIVIVSVATMAMFVIYVFSATCLADGLSMALTVNRYTKMLYGQRCLTVEYARSAFELVWRLHNVLRMALLSVWLSKTVVPADAAAMRRQRRERQRELRRLQRDVDASSGGDGGDSRELRRGSSHHRTASSSSSSSSSVSARSRSAAASATASTTLNMAATVSRVSAAPPPRLHYPGVSLSAMEVYLRYRGMWKPFAMLLVWPILLLSFALTFYEPEDYYMVVAFREMQVVYLLGFIILFLRTSTPVYC</sequence>
<feature type="compositionally biased region" description="Polar residues" evidence="1">
    <location>
        <begin position="535"/>
        <end position="558"/>
    </location>
</feature>
<dbReference type="AlphaFoldDB" id="A0AAW0EM70"/>
<accession>A0AAW0EM70</accession>
<feature type="compositionally biased region" description="Basic residues" evidence="1">
    <location>
        <begin position="766"/>
        <end position="777"/>
    </location>
</feature>
<reference evidence="3 4" key="1">
    <citation type="journal article" date="2021" name="MBio">
        <title>A New Model Trypanosomatid, Novymonas esmeraldas: Genomic Perception of Its 'Candidatus Pandoraea novymonadis' Endosymbiont.</title>
        <authorList>
            <person name="Zakharova A."/>
            <person name="Saura A."/>
            <person name="Butenko A."/>
            <person name="Podesvova L."/>
            <person name="Warmusova S."/>
            <person name="Kostygov A.Y."/>
            <person name="Nenarokova A."/>
            <person name="Lukes J."/>
            <person name="Opperdoes F.R."/>
            <person name="Yurchenko V."/>
        </authorList>
    </citation>
    <scope>NUCLEOTIDE SEQUENCE [LARGE SCALE GENOMIC DNA]</scope>
    <source>
        <strain evidence="3 4">E262AT.01</strain>
    </source>
</reference>
<feature type="region of interest" description="Disordered" evidence="1">
    <location>
        <begin position="522"/>
        <end position="797"/>
    </location>
</feature>
<dbReference type="Proteomes" id="UP001430356">
    <property type="component" value="Unassembled WGS sequence"/>
</dbReference>
<name>A0AAW0EM70_9TRYP</name>
<proteinExistence type="predicted"/>
<evidence type="ECO:0000313" key="3">
    <source>
        <dbReference type="EMBL" id="KAK7195218.1"/>
    </source>
</evidence>
<dbReference type="PANTHER" id="PTHR23184">
    <property type="entry name" value="TETRATRICOPEPTIDE REPEAT PROTEIN 14"/>
    <property type="match status" value="1"/>
</dbReference>
<evidence type="ECO:0000256" key="2">
    <source>
        <dbReference type="SAM" id="Phobius"/>
    </source>
</evidence>
<evidence type="ECO:0000256" key="1">
    <source>
        <dbReference type="SAM" id="MobiDB-lite"/>
    </source>
</evidence>
<feature type="transmembrane region" description="Helical" evidence="2">
    <location>
        <begin position="459"/>
        <end position="480"/>
    </location>
</feature>
<organism evidence="3 4">
    <name type="scientific">Novymonas esmeraldas</name>
    <dbReference type="NCBI Taxonomy" id="1808958"/>
    <lineage>
        <taxon>Eukaryota</taxon>
        <taxon>Discoba</taxon>
        <taxon>Euglenozoa</taxon>
        <taxon>Kinetoplastea</taxon>
        <taxon>Metakinetoplastina</taxon>
        <taxon>Trypanosomatida</taxon>
        <taxon>Trypanosomatidae</taxon>
        <taxon>Novymonas</taxon>
    </lineage>
</organism>
<feature type="transmembrane region" description="Helical" evidence="2">
    <location>
        <begin position="1113"/>
        <end position="1131"/>
    </location>
</feature>
<feature type="transmembrane region" description="Helical" evidence="2">
    <location>
        <begin position="881"/>
        <end position="907"/>
    </location>
</feature>
<evidence type="ECO:0000313" key="4">
    <source>
        <dbReference type="Proteomes" id="UP001430356"/>
    </source>
</evidence>
<keyword evidence="4" id="KW-1185">Reference proteome</keyword>
<protein>
    <submittedName>
        <fullName evidence="3">Uncharacterized protein</fullName>
    </submittedName>
</protein>
<feature type="compositionally biased region" description="Low complexity" evidence="1">
    <location>
        <begin position="623"/>
        <end position="650"/>
    </location>
</feature>
<gene>
    <name evidence="3" type="ORF">NESM_000446900</name>
</gene>
<dbReference type="PANTHER" id="PTHR23184:SF9">
    <property type="entry name" value="TETRATRICOPEPTIDE REPEAT PROTEIN 14"/>
    <property type="match status" value="1"/>
</dbReference>
<feature type="region of interest" description="Disordered" evidence="1">
    <location>
        <begin position="1002"/>
        <end position="1058"/>
    </location>
</feature>
<keyword evidence="2" id="KW-1133">Transmembrane helix</keyword>
<feature type="compositionally biased region" description="Basic and acidic residues" evidence="1">
    <location>
        <begin position="560"/>
        <end position="573"/>
    </location>
</feature>
<keyword evidence="2" id="KW-0472">Membrane</keyword>
<feature type="compositionally biased region" description="Low complexity" evidence="1">
    <location>
        <begin position="580"/>
        <end position="607"/>
    </location>
</feature>
<feature type="transmembrane region" description="Helical" evidence="2">
    <location>
        <begin position="1137"/>
        <end position="1158"/>
    </location>
</feature>
<feature type="compositionally biased region" description="Basic and acidic residues" evidence="1">
    <location>
        <begin position="1011"/>
        <end position="1023"/>
    </location>
</feature>
<feature type="compositionally biased region" description="Basic residues" evidence="1">
    <location>
        <begin position="727"/>
        <end position="741"/>
    </location>
</feature>
<feature type="compositionally biased region" description="Basic and acidic residues" evidence="1">
    <location>
        <begin position="683"/>
        <end position="696"/>
    </location>
</feature>
<feature type="transmembrane region" description="Helical" evidence="2">
    <location>
        <begin position="836"/>
        <end position="861"/>
    </location>
</feature>
<dbReference type="EMBL" id="JAECZO010000050">
    <property type="protein sequence ID" value="KAK7195218.1"/>
    <property type="molecule type" value="Genomic_DNA"/>
</dbReference>
<comment type="caution">
    <text evidence="3">The sequence shown here is derived from an EMBL/GenBank/DDBJ whole genome shotgun (WGS) entry which is preliminary data.</text>
</comment>
<dbReference type="InterPro" id="IPR039190">
    <property type="entry name" value="TTC14"/>
</dbReference>